<dbReference type="STRING" id="51642.NSMM_60004"/>
<dbReference type="GO" id="GO:0008113">
    <property type="term" value="F:peptide-methionine (S)-S-oxide reductase activity"/>
    <property type="evidence" value="ECO:0007669"/>
    <property type="project" value="UniProtKB-UniRule"/>
</dbReference>
<dbReference type="InterPro" id="IPR036509">
    <property type="entry name" value="Met_Sox_Rdtase_MsrA_sf"/>
</dbReference>
<evidence type="ECO:0000256" key="1">
    <source>
        <dbReference type="ARBA" id="ARBA00023002"/>
    </source>
</evidence>
<dbReference type="AlphaFoldDB" id="A0A1G5SHF2"/>
<dbReference type="OrthoDB" id="4174719at2"/>
<evidence type="ECO:0000256" key="2">
    <source>
        <dbReference type="ARBA" id="ARBA00047806"/>
    </source>
</evidence>
<protein>
    <recommendedName>
        <fullName evidence="4">Peptide methionine sulfoxide reductase MsrA</fullName>
        <shortName evidence="4">Protein-methionine-S-oxide reductase</shortName>
        <ecNumber evidence="4">1.8.4.11</ecNumber>
    </recommendedName>
    <alternativeName>
        <fullName evidence="4">Peptide-methionine (S)-S-oxide reductase</fullName>
        <shortName evidence="4">Peptide Met(O) reductase</shortName>
    </alternativeName>
</protein>
<dbReference type="NCBIfam" id="TIGR00401">
    <property type="entry name" value="msrA"/>
    <property type="match status" value="1"/>
</dbReference>
<dbReference type="EMBL" id="FMWO01000069">
    <property type="protein sequence ID" value="SCZ86522.1"/>
    <property type="molecule type" value="Genomic_DNA"/>
</dbReference>
<organism evidence="7 8">
    <name type="scientific">Nitrosomonas mobilis</name>
    <dbReference type="NCBI Taxonomy" id="51642"/>
    <lineage>
        <taxon>Bacteria</taxon>
        <taxon>Pseudomonadati</taxon>
        <taxon>Pseudomonadota</taxon>
        <taxon>Betaproteobacteria</taxon>
        <taxon>Nitrosomonadales</taxon>
        <taxon>Nitrosomonadaceae</taxon>
        <taxon>Nitrosomonas</taxon>
    </lineage>
</organism>
<comment type="catalytic activity">
    <reaction evidence="3 4">
        <text>[thioredoxin]-disulfide + L-methionine + H2O = L-methionine (S)-S-oxide + [thioredoxin]-dithiol</text>
        <dbReference type="Rhea" id="RHEA:19993"/>
        <dbReference type="Rhea" id="RHEA-COMP:10698"/>
        <dbReference type="Rhea" id="RHEA-COMP:10700"/>
        <dbReference type="ChEBI" id="CHEBI:15377"/>
        <dbReference type="ChEBI" id="CHEBI:29950"/>
        <dbReference type="ChEBI" id="CHEBI:50058"/>
        <dbReference type="ChEBI" id="CHEBI:57844"/>
        <dbReference type="ChEBI" id="CHEBI:58772"/>
        <dbReference type="EC" id="1.8.4.11"/>
    </reaction>
</comment>
<dbReference type="GO" id="GO:0033744">
    <property type="term" value="F:L-methionine:thioredoxin-disulfide S-oxidoreductase activity"/>
    <property type="evidence" value="ECO:0007669"/>
    <property type="project" value="RHEA"/>
</dbReference>
<dbReference type="SUPFAM" id="SSF55068">
    <property type="entry name" value="Peptide methionine sulfoxide reductase"/>
    <property type="match status" value="1"/>
</dbReference>
<comment type="function">
    <text evidence="4">Has an important function as a repair enzyme for proteins that have been inactivated by oxidation. Catalyzes the reversible oxidation-reduction of methionine sulfoxide in proteins to methionine.</text>
</comment>
<evidence type="ECO:0000313" key="8">
    <source>
        <dbReference type="Proteomes" id="UP000198729"/>
    </source>
</evidence>
<proteinExistence type="inferred from homology"/>
<comment type="catalytic activity">
    <reaction evidence="2 4">
        <text>L-methionyl-[protein] + [thioredoxin]-disulfide + H2O = L-methionyl-(S)-S-oxide-[protein] + [thioredoxin]-dithiol</text>
        <dbReference type="Rhea" id="RHEA:14217"/>
        <dbReference type="Rhea" id="RHEA-COMP:10698"/>
        <dbReference type="Rhea" id="RHEA-COMP:10700"/>
        <dbReference type="Rhea" id="RHEA-COMP:12313"/>
        <dbReference type="Rhea" id="RHEA-COMP:12315"/>
        <dbReference type="ChEBI" id="CHEBI:15377"/>
        <dbReference type="ChEBI" id="CHEBI:16044"/>
        <dbReference type="ChEBI" id="CHEBI:29950"/>
        <dbReference type="ChEBI" id="CHEBI:44120"/>
        <dbReference type="ChEBI" id="CHEBI:50058"/>
        <dbReference type="EC" id="1.8.4.11"/>
    </reaction>
</comment>
<evidence type="ECO:0000259" key="6">
    <source>
        <dbReference type="Pfam" id="PF01625"/>
    </source>
</evidence>
<dbReference type="Pfam" id="PF01625">
    <property type="entry name" value="PMSR"/>
    <property type="match status" value="1"/>
</dbReference>
<accession>A0A1G5SHF2</accession>
<evidence type="ECO:0000256" key="4">
    <source>
        <dbReference type="HAMAP-Rule" id="MF_01401"/>
    </source>
</evidence>
<dbReference type="RefSeq" id="WP_090287596.1">
    <property type="nucleotide sequence ID" value="NZ_FMWO01000069.1"/>
</dbReference>
<dbReference type="InterPro" id="IPR002569">
    <property type="entry name" value="Met_Sox_Rdtase_MsrA_dom"/>
</dbReference>
<gene>
    <name evidence="4" type="primary">msrA</name>
    <name evidence="7" type="ORF">NSMM_60004</name>
</gene>
<dbReference type="Proteomes" id="UP000198729">
    <property type="component" value="Unassembled WGS sequence"/>
</dbReference>
<dbReference type="EC" id="1.8.4.11" evidence="4"/>
<feature type="domain" description="Peptide methionine sulphoxide reductase MsrA" evidence="6">
    <location>
        <begin position="41"/>
        <end position="191"/>
    </location>
</feature>
<feature type="chain" id="PRO_5011792176" description="Peptide methionine sulfoxide reductase MsrA" evidence="5">
    <location>
        <begin position="24"/>
        <end position="209"/>
    </location>
</feature>
<dbReference type="Gene3D" id="3.30.1060.10">
    <property type="entry name" value="Peptide methionine sulphoxide reductase MsrA"/>
    <property type="match status" value="1"/>
</dbReference>
<name>A0A1G5SHF2_9PROT</name>
<comment type="similarity">
    <text evidence="4">Belongs to the MsrA Met sulfoxide reductase family.</text>
</comment>
<evidence type="ECO:0000313" key="7">
    <source>
        <dbReference type="EMBL" id="SCZ86522.1"/>
    </source>
</evidence>
<dbReference type="HAMAP" id="MF_01401">
    <property type="entry name" value="MsrA"/>
    <property type="match status" value="1"/>
</dbReference>
<dbReference type="PANTHER" id="PTHR43774">
    <property type="entry name" value="PEPTIDE METHIONINE SULFOXIDE REDUCTASE"/>
    <property type="match status" value="1"/>
</dbReference>
<evidence type="ECO:0000256" key="3">
    <source>
        <dbReference type="ARBA" id="ARBA00048782"/>
    </source>
</evidence>
<keyword evidence="5" id="KW-0732">Signal</keyword>
<sequence length="209" mass="23833">MKNQLVFFVLAITSLLAGISAYADTDKVPKESTNISRQAFAIFAGGCFWCVESDFDKVYGVTATISGYIGGKTANPTYEQVSRGRTGHIEAVKVYYDPAKTNYARLLAAFWPMIDPLTRNGQFCDMGSQYRSAIFYTDEEQRQQAQISLAALENSGRFDQPIVTELLPATEFYPAEEYHQDYYLKNPLRYQFYRSRCGRDKRLAELWPQ</sequence>
<feature type="active site" evidence="4">
    <location>
        <position position="47"/>
    </location>
</feature>
<evidence type="ECO:0000256" key="5">
    <source>
        <dbReference type="SAM" id="SignalP"/>
    </source>
</evidence>
<feature type="signal peptide" evidence="5">
    <location>
        <begin position="1"/>
        <end position="23"/>
    </location>
</feature>
<dbReference type="PANTHER" id="PTHR43774:SF1">
    <property type="entry name" value="PEPTIDE METHIONINE SULFOXIDE REDUCTASE MSRA 2"/>
    <property type="match status" value="1"/>
</dbReference>
<keyword evidence="1 4" id="KW-0560">Oxidoreductase</keyword>
<reference evidence="7 8" key="1">
    <citation type="submission" date="2016-10" db="EMBL/GenBank/DDBJ databases">
        <authorList>
            <person name="de Groot N.N."/>
        </authorList>
    </citation>
    <scope>NUCLEOTIDE SEQUENCE [LARGE SCALE GENOMIC DNA]</scope>
    <source>
        <strain evidence="7">1</strain>
    </source>
</reference>
<keyword evidence="8" id="KW-1185">Reference proteome</keyword>